<evidence type="ECO:0000256" key="1">
    <source>
        <dbReference type="ARBA" id="ARBA00038479"/>
    </source>
</evidence>
<comment type="similarity">
    <text evidence="1">Belongs to the PREY family.</text>
</comment>
<name>A0AAD2E200_9LAMI</name>
<reference evidence="4" key="1">
    <citation type="submission" date="2023-05" db="EMBL/GenBank/DDBJ databases">
        <authorList>
            <person name="Huff M."/>
        </authorList>
    </citation>
    <scope>NUCLEOTIDE SEQUENCE</scope>
</reference>
<evidence type="ECO:0000313" key="4">
    <source>
        <dbReference type="EMBL" id="CAI9771806.1"/>
    </source>
</evidence>
<dbReference type="PANTHER" id="PTHR33505">
    <property type="entry name" value="ZGC:162634"/>
    <property type="match status" value="1"/>
</dbReference>
<accession>A0AAD2E200</accession>
<feature type="region of interest" description="Disordered" evidence="3">
    <location>
        <begin position="71"/>
        <end position="92"/>
    </location>
</feature>
<gene>
    <name evidence="4" type="ORF">FPE_LOCUS19236</name>
</gene>
<dbReference type="AlphaFoldDB" id="A0AAD2E200"/>
<dbReference type="EMBL" id="OU503046">
    <property type="protein sequence ID" value="CAI9771806.1"/>
    <property type="molecule type" value="Genomic_DNA"/>
</dbReference>
<organism evidence="4 5">
    <name type="scientific">Fraxinus pennsylvanica</name>
    <dbReference type="NCBI Taxonomy" id="56036"/>
    <lineage>
        <taxon>Eukaryota</taxon>
        <taxon>Viridiplantae</taxon>
        <taxon>Streptophyta</taxon>
        <taxon>Embryophyta</taxon>
        <taxon>Tracheophyta</taxon>
        <taxon>Spermatophyta</taxon>
        <taxon>Magnoliopsida</taxon>
        <taxon>eudicotyledons</taxon>
        <taxon>Gunneridae</taxon>
        <taxon>Pentapetalae</taxon>
        <taxon>asterids</taxon>
        <taxon>lamiids</taxon>
        <taxon>Lamiales</taxon>
        <taxon>Oleaceae</taxon>
        <taxon>Oleeae</taxon>
        <taxon>Fraxinus</taxon>
    </lineage>
</organism>
<evidence type="ECO:0000313" key="5">
    <source>
        <dbReference type="Proteomes" id="UP000834106"/>
    </source>
</evidence>
<keyword evidence="5" id="KW-1185">Reference proteome</keyword>
<evidence type="ECO:0000256" key="3">
    <source>
        <dbReference type="SAM" id="MobiDB-lite"/>
    </source>
</evidence>
<dbReference type="InterPro" id="IPR005651">
    <property type="entry name" value="Trm112-like"/>
</dbReference>
<evidence type="ECO:0000256" key="2">
    <source>
        <dbReference type="ARBA" id="ARBA00040939"/>
    </source>
</evidence>
<sequence>MVKGSKLLLKGVGIGISNSLAEILVCPLSKQPLRLCEKTNALISDSIGVSYPIVNGIPRLVPMDGKIIDSYERSNSEEPVDSPNSKTERARKENRTLASLAAYMHFLPKLIRLEIHGLFISFGTSI</sequence>
<dbReference type="Proteomes" id="UP000834106">
    <property type="component" value="Chromosome 11"/>
</dbReference>
<dbReference type="SUPFAM" id="SSF158997">
    <property type="entry name" value="Trm112p-like"/>
    <property type="match status" value="1"/>
</dbReference>
<dbReference type="Pfam" id="PF03966">
    <property type="entry name" value="Trm112p"/>
    <property type="match status" value="1"/>
</dbReference>
<protein>
    <recommendedName>
        <fullName evidence="2">Protein preY, mitochondrial</fullName>
    </recommendedName>
</protein>
<dbReference type="PANTHER" id="PTHR33505:SF4">
    <property type="entry name" value="PROTEIN PREY, MITOCHONDRIAL"/>
    <property type="match status" value="1"/>
</dbReference>
<proteinExistence type="inferred from homology"/>
<dbReference type="Gene3D" id="2.20.25.10">
    <property type="match status" value="1"/>
</dbReference>